<organism evidence="2 3">
    <name type="scientific">Flavobacterium johnsoniae (strain ATCC 17061 / DSM 2064 / JCM 8514 / BCRC 14874 / CCUG 350202 / NBRC 14942 / NCIMB 11054 / UW101)</name>
    <name type="common">Cytophaga johnsonae</name>
    <dbReference type="NCBI Taxonomy" id="376686"/>
    <lineage>
        <taxon>Bacteria</taxon>
        <taxon>Pseudomonadati</taxon>
        <taxon>Bacteroidota</taxon>
        <taxon>Flavobacteriia</taxon>
        <taxon>Flavobacteriales</taxon>
        <taxon>Flavobacteriaceae</taxon>
        <taxon>Flavobacterium</taxon>
    </lineage>
</organism>
<dbReference type="RefSeq" id="WP_012025565.1">
    <property type="nucleotide sequence ID" value="NC_009441.1"/>
</dbReference>
<evidence type="ECO:0000256" key="1">
    <source>
        <dbReference type="SAM" id="Coils"/>
    </source>
</evidence>
<proteinExistence type="predicted"/>
<dbReference type="KEGG" id="fjo:Fjoh_3584"/>
<feature type="coiled-coil region" evidence="1">
    <location>
        <begin position="305"/>
        <end position="332"/>
    </location>
</feature>
<keyword evidence="1" id="KW-0175">Coiled coil</keyword>
<dbReference type="Proteomes" id="UP000006694">
    <property type="component" value="Chromosome"/>
</dbReference>
<gene>
    <name evidence="2" type="ordered locus">Fjoh_3584</name>
</gene>
<dbReference type="AlphaFoldDB" id="A5FDW7"/>
<name>A5FDW7_FLAJ1</name>
<dbReference type="OrthoDB" id="839908at2"/>
<accession>A5FDW7</accession>
<sequence length="677" mass="79870">MFNRPIDSSIRSVVVTSLKAAKKKAENHYKGNITKKINGLDIFESLKIIDQEFKLVKRKVKKSKYPFYIENCTSAEWLVSQFASRAYLLNIDETKDLKKALFLGIYRNKLRIQRNELLADSPVYTYEKFVNGEINSFFHHYPQYRNLSEEDFYKIIKWQSENVIAIISYESSMLIKKIQQKCLGIDDPFYFIMLQKTVIDNLINYTGNDANDLKILLSQLYIFEDFNLDEFKNDALLENYRSFANNEFHWNKADYNSIKKLSDVMQGGPEKVFTNEFLVFHTVEKIGFWLDSLVNESQIQKTYILPDYEKELEKVQREAAQEIENLADAMYNYINDEENSEKEVKNYLLKLYDANRIRYNKIKEKDILHMLADDRKHVLINYFTTNAFFRNNIGETGENLRELIIVRELAWEILVAHNNFFDNKNIFITLDNDFSDINMLINKMVLNKKLYKAGKKAQMDFFSNYDKYGMPIDYHFQNVHEELQKVFTIALNKLQKILDNAEPSKKVMYLQSRIKEIKQRELLFKQYQDESDFKYAVDKYSVLFKEFLTIEADFLKETLNTQPIAFELKQPKTLEIKPEFDTVSNKKNQKFIKQLLEDLGLTIDGRANISERKKGAVRGIVEALKESKILPDRSLEVLCKIIADEIGLQINSKLDISNISEQYKEEAEKYISENYTR</sequence>
<dbReference type="HOGENOM" id="CLU_405849_0_0_10"/>
<dbReference type="eggNOG" id="ENOG5033PP3">
    <property type="taxonomic scope" value="Bacteria"/>
</dbReference>
<keyword evidence="3" id="KW-1185">Reference proteome</keyword>
<dbReference type="GeneID" id="31766494"/>
<protein>
    <submittedName>
        <fullName evidence="2">Uncharacterized protein</fullName>
    </submittedName>
</protein>
<evidence type="ECO:0000313" key="2">
    <source>
        <dbReference type="EMBL" id="ABQ06598.1"/>
    </source>
</evidence>
<evidence type="ECO:0000313" key="3">
    <source>
        <dbReference type="Proteomes" id="UP000006694"/>
    </source>
</evidence>
<reference evidence="2 3" key="1">
    <citation type="journal article" date="2009" name="Appl. Environ. Microbiol.">
        <title>Novel features of the polysaccharide-digesting gliding bacterium Flavobacterium johnsoniae as revealed by genome sequence analysis.</title>
        <authorList>
            <person name="McBride M.J."/>
            <person name="Xie G."/>
            <person name="Martens E.C."/>
            <person name="Lapidus A."/>
            <person name="Henrissat B."/>
            <person name="Rhodes R.G."/>
            <person name="Goltsman E."/>
            <person name="Wang W."/>
            <person name="Xu J."/>
            <person name="Hunnicutt D.W."/>
            <person name="Staroscik A.M."/>
            <person name="Hoover T.R."/>
            <person name="Cheng Y.Q."/>
            <person name="Stein J.L."/>
        </authorList>
    </citation>
    <scope>NUCLEOTIDE SEQUENCE [LARGE SCALE GENOMIC DNA]</scope>
    <source>
        <strain evidence="3">ATCC 17061 / DSM 2064 / JCM 8514 / BCRC 14874 / CCUG 350202 / NBRC 14942 / NCIMB 11054 / UW101</strain>
    </source>
</reference>
<dbReference type="EMBL" id="CP000685">
    <property type="protein sequence ID" value="ABQ06598.1"/>
    <property type="molecule type" value="Genomic_DNA"/>
</dbReference>